<gene>
    <name evidence="1" type="ORF">AL544_019135</name>
</gene>
<proteinExistence type="predicted"/>
<reference evidence="1" key="1">
    <citation type="submission" date="2017-12" db="EMBL/GenBank/DDBJ databases">
        <title>FDA dAtabase for Regulatory Grade micrObial Sequences (FDA-ARGOS): Supporting development and validation of Infectious Disease Dx tests.</title>
        <authorList>
            <person name="Hoffmann M."/>
            <person name="Allard M."/>
            <person name="Evans P."/>
            <person name="Brown E."/>
            <person name="Tallon L.J."/>
            <person name="Sadzewicz L."/>
            <person name="Sengamalay N."/>
            <person name="Ott S."/>
            <person name="Godinez A."/>
            <person name="Nagaraj S."/>
            <person name="Vavikolanu K."/>
            <person name="Aluvathingal J."/>
            <person name="Nadendla S."/>
            <person name="Hobson J."/>
            <person name="Sichtig H."/>
        </authorList>
    </citation>
    <scope>NUCLEOTIDE SEQUENCE [LARGE SCALE GENOMIC DNA]</scope>
    <source>
        <strain evidence="1">FDAARGOS_113</strain>
    </source>
</reference>
<evidence type="ECO:0000313" key="2">
    <source>
        <dbReference type="Proteomes" id="UP000053748"/>
    </source>
</evidence>
<keyword evidence="2" id="KW-1185">Reference proteome</keyword>
<comment type="caution">
    <text evidence="1">The sequence shown here is derived from an EMBL/GenBank/DDBJ whole genome shotgun (WGS) entry which is preliminary data.</text>
</comment>
<accession>A0A1D8SBX5</accession>
<dbReference type="Proteomes" id="UP000053748">
    <property type="component" value="Unassembled WGS sequence"/>
</dbReference>
<sequence>MFFPFDSIGKTDDLFEESLSFYKRFSIAVVMEEIETVQLRCEFVQELAVYLWLISASCTWSNKFPHFERKLDSVWRMRTLEGACFSL</sequence>
<dbReference type="EMBL" id="LOSJ02000002">
    <property type="protein sequence ID" value="PNM58010.1"/>
    <property type="molecule type" value="Genomic_DNA"/>
</dbReference>
<dbReference type="KEGG" id="vmi:AL543_15040"/>
<evidence type="ECO:0000313" key="1">
    <source>
        <dbReference type="EMBL" id="PNM58010.1"/>
    </source>
</evidence>
<organism evidence="1 2">
    <name type="scientific">Vibrio mimicus</name>
    <dbReference type="NCBI Taxonomy" id="674"/>
    <lineage>
        <taxon>Bacteria</taxon>
        <taxon>Pseudomonadati</taxon>
        <taxon>Pseudomonadota</taxon>
        <taxon>Gammaproteobacteria</taxon>
        <taxon>Vibrionales</taxon>
        <taxon>Vibrionaceae</taxon>
        <taxon>Vibrio</taxon>
    </lineage>
</organism>
<dbReference type="STRING" id="674.VM_09125"/>
<name>A0A1D8SBX5_VIBMI</name>
<dbReference type="AlphaFoldDB" id="A0A1D8SBX5"/>
<protein>
    <submittedName>
        <fullName evidence="1">Uncharacterized protein</fullName>
    </submittedName>
</protein>